<dbReference type="PRINTS" id="PR01021">
    <property type="entry name" value="OMPADOMAIN"/>
</dbReference>
<keyword evidence="6" id="KW-0732">Signal</keyword>
<name>A0A939GBJ1_9BACT</name>
<feature type="region of interest" description="Disordered" evidence="5">
    <location>
        <begin position="176"/>
        <end position="210"/>
    </location>
</feature>
<dbReference type="InterPro" id="IPR050330">
    <property type="entry name" value="Bact_OuterMem_StrucFunc"/>
</dbReference>
<proteinExistence type="predicted"/>
<dbReference type="GO" id="GO:0009279">
    <property type="term" value="C:cell outer membrane"/>
    <property type="evidence" value="ECO:0007669"/>
    <property type="project" value="UniProtKB-SubCell"/>
</dbReference>
<feature type="compositionally biased region" description="Pro residues" evidence="5">
    <location>
        <begin position="178"/>
        <end position="209"/>
    </location>
</feature>
<comment type="caution">
    <text evidence="8">The sequence shown here is derived from an EMBL/GenBank/DDBJ whole genome shotgun (WGS) entry which is preliminary data.</text>
</comment>
<keyword evidence="9" id="KW-1185">Reference proteome</keyword>
<evidence type="ECO:0000256" key="5">
    <source>
        <dbReference type="SAM" id="MobiDB-lite"/>
    </source>
</evidence>
<accession>A0A939GBJ1</accession>
<feature type="chain" id="PRO_5037613201" evidence="6">
    <location>
        <begin position="21"/>
        <end position="417"/>
    </location>
</feature>
<dbReference type="PROSITE" id="PS51123">
    <property type="entry name" value="OMPA_2"/>
    <property type="match status" value="1"/>
</dbReference>
<dbReference type="Gene3D" id="2.60.40.1120">
    <property type="entry name" value="Carboxypeptidase-like, regulatory domain"/>
    <property type="match status" value="1"/>
</dbReference>
<evidence type="ECO:0000259" key="7">
    <source>
        <dbReference type="PROSITE" id="PS51123"/>
    </source>
</evidence>
<evidence type="ECO:0000256" key="6">
    <source>
        <dbReference type="SAM" id="SignalP"/>
    </source>
</evidence>
<feature type="domain" description="OmpA-like" evidence="7">
    <location>
        <begin position="303"/>
        <end position="417"/>
    </location>
</feature>
<reference evidence="8" key="1">
    <citation type="submission" date="2021-03" db="EMBL/GenBank/DDBJ databases">
        <title>Fibrella sp. HMF5335 genome sequencing and assembly.</title>
        <authorList>
            <person name="Kang H."/>
            <person name="Kim H."/>
            <person name="Bae S."/>
            <person name="Joh K."/>
        </authorList>
    </citation>
    <scope>NUCLEOTIDE SEQUENCE</scope>
    <source>
        <strain evidence="8">HMF5335</strain>
    </source>
</reference>
<dbReference type="RefSeq" id="WP_207362899.1">
    <property type="nucleotide sequence ID" value="NZ_JAFMYV010000001.1"/>
</dbReference>
<keyword evidence="2 4" id="KW-0472">Membrane</keyword>
<dbReference type="PANTHER" id="PTHR30329:SF21">
    <property type="entry name" value="LIPOPROTEIN YIAD-RELATED"/>
    <property type="match status" value="1"/>
</dbReference>
<organism evidence="8 9">
    <name type="scientific">Fibrella rubiginis</name>
    <dbReference type="NCBI Taxonomy" id="2817060"/>
    <lineage>
        <taxon>Bacteria</taxon>
        <taxon>Pseudomonadati</taxon>
        <taxon>Bacteroidota</taxon>
        <taxon>Cytophagia</taxon>
        <taxon>Cytophagales</taxon>
        <taxon>Spirosomataceae</taxon>
        <taxon>Fibrella</taxon>
    </lineage>
</organism>
<dbReference type="EMBL" id="JAFMYV010000001">
    <property type="protein sequence ID" value="MBO0935341.1"/>
    <property type="molecule type" value="Genomic_DNA"/>
</dbReference>
<comment type="subcellular location">
    <subcellularLocation>
        <location evidence="1">Cell outer membrane</location>
    </subcellularLocation>
</comment>
<gene>
    <name evidence="8" type="ORF">J2I47_02150</name>
</gene>
<dbReference type="Gene3D" id="3.30.1330.60">
    <property type="entry name" value="OmpA-like domain"/>
    <property type="match status" value="1"/>
</dbReference>
<dbReference type="PANTHER" id="PTHR30329">
    <property type="entry name" value="STATOR ELEMENT OF FLAGELLAR MOTOR COMPLEX"/>
    <property type="match status" value="1"/>
</dbReference>
<dbReference type="SUPFAM" id="SSF103088">
    <property type="entry name" value="OmpA-like"/>
    <property type="match status" value="1"/>
</dbReference>
<dbReference type="Proteomes" id="UP000664034">
    <property type="component" value="Unassembled WGS sequence"/>
</dbReference>
<protein>
    <submittedName>
        <fullName evidence="8">OmpA family protein</fullName>
    </submittedName>
</protein>
<evidence type="ECO:0000256" key="4">
    <source>
        <dbReference type="PROSITE-ProRule" id="PRU00473"/>
    </source>
</evidence>
<feature type="signal peptide" evidence="6">
    <location>
        <begin position="1"/>
        <end position="20"/>
    </location>
</feature>
<evidence type="ECO:0000256" key="2">
    <source>
        <dbReference type="ARBA" id="ARBA00023136"/>
    </source>
</evidence>
<dbReference type="InterPro" id="IPR036737">
    <property type="entry name" value="OmpA-like_sf"/>
</dbReference>
<dbReference type="AlphaFoldDB" id="A0A939GBJ1"/>
<evidence type="ECO:0000313" key="9">
    <source>
        <dbReference type="Proteomes" id="UP000664034"/>
    </source>
</evidence>
<dbReference type="InterPro" id="IPR006664">
    <property type="entry name" value="OMP_bac"/>
</dbReference>
<dbReference type="CDD" id="cd07185">
    <property type="entry name" value="OmpA_C-like"/>
    <property type="match status" value="1"/>
</dbReference>
<evidence type="ECO:0000256" key="3">
    <source>
        <dbReference type="ARBA" id="ARBA00023237"/>
    </source>
</evidence>
<evidence type="ECO:0000256" key="1">
    <source>
        <dbReference type="ARBA" id="ARBA00004442"/>
    </source>
</evidence>
<sequence>MQTRFIALLFGWLVALSAAAQSVDYSTPRPRIDDINDPDVVINRIDLTAKYTIIYMRFRDGQDEQPAPSRRLRIPGIPYPIPDRVGGGGRTIHFVPTARLYANGGARSFKFIKADNIPTQKRRSVQPGEQVDFVAYFERLDPGIEVFDLFECSDRNRPGETCFNFWGVHVINPLKQRFPPPTTPPVKPRPTPPPAPKPTPEPEYKPTPPADVLAIKGTVRDAKTGKPVPATLTYRLLSGPESGGSEAADSIRAQAADGAYRIPGAALTVWDVTVTARGYFGQRDTIAISRAEKTVNFDLMPIVAGAKITLKNIYFAQSKYELQAESFPELDRLVTVMRQNPTMTIKLEGHTDIIGDFDANLELSRNRVFAVKRYLMSKGIAESRVEAVGYGHSRPINSTRGTPHPENRRVEMVITKV</sequence>
<evidence type="ECO:0000313" key="8">
    <source>
        <dbReference type="EMBL" id="MBO0935341.1"/>
    </source>
</evidence>
<dbReference type="Pfam" id="PF00691">
    <property type="entry name" value="OmpA"/>
    <property type="match status" value="1"/>
</dbReference>
<dbReference type="InterPro" id="IPR006665">
    <property type="entry name" value="OmpA-like"/>
</dbReference>
<keyword evidence="3" id="KW-0998">Cell outer membrane</keyword>